<evidence type="ECO:0000313" key="3">
    <source>
        <dbReference type="Proteomes" id="UP001237642"/>
    </source>
</evidence>
<evidence type="ECO:0000313" key="2">
    <source>
        <dbReference type="EMBL" id="KAK1365887.1"/>
    </source>
</evidence>
<evidence type="ECO:0000256" key="1">
    <source>
        <dbReference type="SAM" id="MobiDB-lite"/>
    </source>
</evidence>
<reference evidence="2" key="2">
    <citation type="submission" date="2023-05" db="EMBL/GenBank/DDBJ databases">
        <authorList>
            <person name="Schelkunov M.I."/>
        </authorList>
    </citation>
    <scope>NUCLEOTIDE SEQUENCE</scope>
    <source>
        <strain evidence="2">Hsosn_3</strain>
        <tissue evidence="2">Leaf</tissue>
    </source>
</reference>
<dbReference type="AlphaFoldDB" id="A0AAD8HE94"/>
<proteinExistence type="predicted"/>
<keyword evidence="3" id="KW-1185">Reference proteome</keyword>
<organism evidence="2 3">
    <name type="scientific">Heracleum sosnowskyi</name>
    <dbReference type="NCBI Taxonomy" id="360622"/>
    <lineage>
        <taxon>Eukaryota</taxon>
        <taxon>Viridiplantae</taxon>
        <taxon>Streptophyta</taxon>
        <taxon>Embryophyta</taxon>
        <taxon>Tracheophyta</taxon>
        <taxon>Spermatophyta</taxon>
        <taxon>Magnoliopsida</taxon>
        <taxon>eudicotyledons</taxon>
        <taxon>Gunneridae</taxon>
        <taxon>Pentapetalae</taxon>
        <taxon>asterids</taxon>
        <taxon>campanulids</taxon>
        <taxon>Apiales</taxon>
        <taxon>Apiaceae</taxon>
        <taxon>Apioideae</taxon>
        <taxon>apioid superclade</taxon>
        <taxon>Tordylieae</taxon>
        <taxon>Tordyliinae</taxon>
        <taxon>Heracleum</taxon>
    </lineage>
</organism>
<dbReference type="Proteomes" id="UP001237642">
    <property type="component" value="Unassembled WGS sequence"/>
</dbReference>
<reference evidence="2" key="1">
    <citation type="submission" date="2023-02" db="EMBL/GenBank/DDBJ databases">
        <title>Genome of toxic invasive species Heracleum sosnowskyi carries increased number of genes despite the absence of recent whole-genome duplications.</title>
        <authorList>
            <person name="Schelkunov M."/>
            <person name="Shtratnikova V."/>
            <person name="Makarenko M."/>
            <person name="Klepikova A."/>
            <person name="Omelchenko D."/>
            <person name="Novikova G."/>
            <person name="Obukhova E."/>
            <person name="Bogdanov V."/>
            <person name="Penin A."/>
            <person name="Logacheva M."/>
        </authorList>
    </citation>
    <scope>NUCLEOTIDE SEQUENCE</scope>
    <source>
        <strain evidence="2">Hsosn_3</strain>
        <tissue evidence="2">Leaf</tissue>
    </source>
</reference>
<sequence length="277" mass="30581">MTLTFDAQHAHVQSTRDHFRGYPRPLDFHGSHGFNSGAPPPGHAQSSVGYLRPRVGADSSYAHSQVFLLQVLYVEGYMAPPQLPDPHGGNLVRAAQGHARALNTVKGSNTPVDIVAPAPVPGNAPVEKTIMGTCFNDWVDEKGFKVQHNQGTYRFSISPRFGVEDENGVMVCKLLGTVKEWIAEQEKQDNLWKLDSKVEVITVGRIFGGFIKKIAKALTCQHKNDDFEGVVNDLKEFQILVNLAIGPKHDKDTALQLFNALFPTDAEYRDHNIGTLK</sequence>
<dbReference type="EMBL" id="JAUIZM010000009">
    <property type="protein sequence ID" value="KAK1365887.1"/>
    <property type="molecule type" value="Genomic_DNA"/>
</dbReference>
<protein>
    <submittedName>
        <fullName evidence="2">Uncharacterized protein</fullName>
    </submittedName>
</protein>
<comment type="caution">
    <text evidence="2">The sequence shown here is derived from an EMBL/GenBank/DDBJ whole genome shotgun (WGS) entry which is preliminary data.</text>
</comment>
<gene>
    <name evidence="2" type="ORF">POM88_041448</name>
</gene>
<feature type="compositionally biased region" description="Basic and acidic residues" evidence="1">
    <location>
        <begin position="14"/>
        <end position="30"/>
    </location>
</feature>
<accession>A0AAD8HE94</accession>
<name>A0AAD8HE94_9APIA</name>
<feature type="region of interest" description="Disordered" evidence="1">
    <location>
        <begin position="1"/>
        <end position="49"/>
    </location>
</feature>